<proteinExistence type="predicted"/>
<organism evidence="1 2">
    <name type="scientific">Crotalaria pallida</name>
    <name type="common">Smooth rattlebox</name>
    <name type="synonym">Crotalaria striata</name>
    <dbReference type="NCBI Taxonomy" id="3830"/>
    <lineage>
        <taxon>Eukaryota</taxon>
        <taxon>Viridiplantae</taxon>
        <taxon>Streptophyta</taxon>
        <taxon>Embryophyta</taxon>
        <taxon>Tracheophyta</taxon>
        <taxon>Spermatophyta</taxon>
        <taxon>Magnoliopsida</taxon>
        <taxon>eudicotyledons</taxon>
        <taxon>Gunneridae</taxon>
        <taxon>Pentapetalae</taxon>
        <taxon>rosids</taxon>
        <taxon>fabids</taxon>
        <taxon>Fabales</taxon>
        <taxon>Fabaceae</taxon>
        <taxon>Papilionoideae</taxon>
        <taxon>50 kb inversion clade</taxon>
        <taxon>genistoids sensu lato</taxon>
        <taxon>core genistoids</taxon>
        <taxon>Crotalarieae</taxon>
        <taxon>Crotalaria</taxon>
    </lineage>
</organism>
<dbReference type="AlphaFoldDB" id="A0AAN9IM05"/>
<accession>A0AAN9IM05</accession>
<name>A0AAN9IM05_CROPI</name>
<evidence type="ECO:0000313" key="2">
    <source>
        <dbReference type="Proteomes" id="UP001372338"/>
    </source>
</evidence>
<dbReference type="EMBL" id="JAYWIO010000002">
    <property type="protein sequence ID" value="KAK7282494.1"/>
    <property type="molecule type" value="Genomic_DNA"/>
</dbReference>
<reference evidence="1 2" key="1">
    <citation type="submission" date="2024-01" db="EMBL/GenBank/DDBJ databases">
        <title>The genomes of 5 underutilized Papilionoideae crops provide insights into root nodulation and disease resistanc.</title>
        <authorList>
            <person name="Yuan L."/>
        </authorList>
    </citation>
    <scope>NUCLEOTIDE SEQUENCE [LARGE SCALE GENOMIC DNA]</scope>
    <source>
        <strain evidence="1">ZHUSHIDOU_FW_LH</strain>
        <tissue evidence="1">Leaf</tissue>
    </source>
</reference>
<comment type="caution">
    <text evidence="1">The sequence shown here is derived from an EMBL/GenBank/DDBJ whole genome shotgun (WGS) entry which is preliminary data.</text>
</comment>
<dbReference type="Proteomes" id="UP001372338">
    <property type="component" value="Unassembled WGS sequence"/>
</dbReference>
<sequence length="208" mass="23464">MIREPLKQLNREHFSKLDMIHLELSQNPADPALHLAEKEITRQYLTVRKAAISFLQQKAKLNWLKDGDNNTKLFYQAINHRRYQNRILSITGDNGVQTRRHEVDINQAVIDEGNCITIEQQLNMIKTVTNEEIKIAIWDIHSDKSPCSEANNTDLVLIPKVDSPSHDSGSSICDLMSLSLVVVNVALDLLPSLVRQVRGVDGVGCGKF</sequence>
<protein>
    <submittedName>
        <fullName evidence="1">Uncharacterized protein</fullName>
    </submittedName>
</protein>
<evidence type="ECO:0000313" key="1">
    <source>
        <dbReference type="EMBL" id="KAK7282494.1"/>
    </source>
</evidence>
<keyword evidence="2" id="KW-1185">Reference proteome</keyword>
<gene>
    <name evidence="1" type="ORF">RIF29_11320</name>
</gene>